<dbReference type="ExpressionAtlas" id="A0A1D6JGE8">
    <property type="expression patterns" value="baseline and differential"/>
</dbReference>
<feature type="region of interest" description="Disordered" evidence="1">
    <location>
        <begin position="100"/>
        <end position="136"/>
    </location>
</feature>
<dbReference type="PaxDb" id="4577-GRMZM2G098279_P01"/>
<proteinExistence type="predicted"/>
<keyword evidence="2" id="KW-0472">Membrane</keyword>
<name>A0A1D6JGE8_MAIZE</name>
<feature type="region of interest" description="Disordered" evidence="1">
    <location>
        <begin position="155"/>
        <end position="174"/>
    </location>
</feature>
<reference evidence="4" key="3">
    <citation type="submission" date="2019-07" db="EMBL/GenBank/DDBJ databases">
        <authorList>
            <person name="Seetharam A."/>
            <person name="Woodhouse M."/>
            <person name="Cannon E."/>
        </authorList>
    </citation>
    <scope>NUCLEOTIDE SEQUENCE [LARGE SCALE GENOMIC DNA]</scope>
    <source>
        <strain evidence="4">cv. B73</strain>
    </source>
</reference>
<protein>
    <submittedName>
        <fullName evidence="3 4">Uncharacterized protein</fullName>
    </submittedName>
</protein>
<evidence type="ECO:0000256" key="2">
    <source>
        <dbReference type="SAM" id="Phobius"/>
    </source>
</evidence>
<dbReference type="Gramene" id="Zm00001eb432570_T001">
    <property type="protein sequence ID" value="Zm00001eb432570_P001"/>
    <property type="gene ID" value="Zm00001eb432570"/>
</dbReference>
<dbReference type="eggNOG" id="ENOG502R3MZ">
    <property type="taxonomic scope" value="Eukaryota"/>
</dbReference>
<dbReference type="EnsemblPlants" id="Zm00001eb432570_T001">
    <property type="protein sequence ID" value="Zm00001eb432570_P001"/>
    <property type="gene ID" value="Zm00001eb432570"/>
</dbReference>
<sequence length="174" mass="18648">MGYPREPWRGRELALQPLLFLVGNSPRPQDGSTARTMKPSCAALVSGLLLLLATFAAGAGAASSSSPPSSSLGKHPAELVLLGRKGRELGQLSSSSAYRYYQHQSKQTQQPEEAVAMEVKQPEEEEEEKAKLRWTAGQGADAEAGLIYSADYSGVAMHAGSPPTTKPKHRHPRP</sequence>
<reference evidence="5" key="1">
    <citation type="journal article" date="2009" name="Science">
        <title>The B73 maize genome: complexity, diversity, and dynamics.</title>
        <authorList>
            <person name="Schnable P.S."/>
            <person name="Ware D."/>
            <person name="Fulton R.S."/>
            <person name="Stein J.C."/>
            <person name="Wei F."/>
            <person name="Pasternak S."/>
            <person name="Liang C."/>
            <person name="Zhang J."/>
            <person name="Fulton L."/>
            <person name="Graves T.A."/>
            <person name="Minx P."/>
            <person name="Reily A.D."/>
            <person name="Courtney L."/>
            <person name="Kruchowski S.S."/>
            <person name="Tomlinson C."/>
            <person name="Strong C."/>
            <person name="Delehaunty K."/>
            <person name="Fronick C."/>
            <person name="Courtney B."/>
            <person name="Rock S.M."/>
            <person name="Belter E."/>
            <person name="Du F."/>
            <person name="Kim K."/>
            <person name="Abbott R.M."/>
            <person name="Cotton M."/>
            <person name="Levy A."/>
            <person name="Marchetto P."/>
            <person name="Ochoa K."/>
            <person name="Jackson S.M."/>
            <person name="Gillam B."/>
            <person name="Chen W."/>
            <person name="Yan L."/>
            <person name="Higginbotham J."/>
            <person name="Cardenas M."/>
            <person name="Waligorski J."/>
            <person name="Applebaum E."/>
            <person name="Phelps L."/>
            <person name="Falcone J."/>
            <person name="Kanchi K."/>
            <person name="Thane T."/>
            <person name="Scimone A."/>
            <person name="Thane N."/>
            <person name="Henke J."/>
            <person name="Wang T."/>
            <person name="Ruppert J."/>
            <person name="Shah N."/>
            <person name="Rotter K."/>
            <person name="Hodges J."/>
            <person name="Ingenthron E."/>
            <person name="Cordes M."/>
            <person name="Kohlberg S."/>
            <person name="Sgro J."/>
            <person name="Delgado B."/>
            <person name="Mead K."/>
            <person name="Chinwalla A."/>
            <person name="Leonard S."/>
            <person name="Crouse K."/>
            <person name="Collura K."/>
            <person name="Kudrna D."/>
            <person name="Currie J."/>
            <person name="He R."/>
            <person name="Angelova A."/>
            <person name="Rajasekar S."/>
            <person name="Mueller T."/>
            <person name="Lomeli R."/>
            <person name="Scara G."/>
            <person name="Ko A."/>
            <person name="Delaney K."/>
            <person name="Wissotski M."/>
            <person name="Lopez G."/>
            <person name="Campos D."/>
            <person name="Braidotti M."/>
            <person name="Ashley E."/>
            <person name="Golser W."/>
            <person name="Kim H."/>
            <person name="Lee S."/>
            <person name="Lin J."/>
            <person name="Dujmic Z."/>
            <person name="Kim W."/>
            <person name="Talag J."/>
            <person name="Zuccolo A."/>
            <person name="Fan C."/>
            <person name="Sebastian A."/>
            <person name="Kramer M."/>
            <person name="Spiegel L."/>
            <person name="Nascimento L."/>
            <person name="Zutavern T."/>
            <person name="Miller B."/>
            <person name="Ambroise C."/>
            <person name="Muller S."/>
            <person name="Spooner W."/>
            <person name="Narechania A."/>
            <person name="Ren L."/>
            <person name="Wei S."/>
            <person name="Kumari S."/>
            <person name="Faga B."/>
            <person name="Levy M.J."/>
            <person name="McMahan L."/>
            <person name="Van Buren P."/>
            <person name="Vaughn M.W."/>
            <person name="Ying K."/>
            <person name="Yeh C.-T."/>
            <person name="Emrich S.J."/>
            <person name="Jia Y."/>
            <person name="Kalyanaraman A."/>
            <person name="Hsia A.-P."/>
            <person name="Barbazuk W.B."/>
            <person name="Baucom R.S."/>
            <person name="Brutnell T.P."/>
            <person name="Carpita N.C."/>
            <person name="Chaparro C."/>
            <person name="Chia J.-M."/>
            <person name="Deragon J.-M."/>
            <person name="Estill J.C."/>
            <person name="Fu Y."/>
            <person name="Jeddeloh J.A."/>
            <person name="Han Y."/>
            <person name="Lee H."/>
            <person name="Li P."/>
            <person name="Lisch D.R."/>
            <person name="Liu S."/>
            <person name="Liu Z."/>
            <person name="Nagel D.H."/>
            <person name="McCann M.C."/>
            <person name="SanMiguel P."/>
            <person name="Myers A.M."/>
            <person name="Nettleton D."/>
            <person name="Nguyen J."/>
            <person name="Penning B.W."/>
            <person name="Ponnala L."/>
            <person name="Schneider K.L."/>
            <person name="Schwartz D.C."/>
            <person name="Sharma A."/>
            <person name="Soderlund C."/>
            <person name="Springer N.M."/>
            <person name="Sun Q."/>
            <person name="Wang H."/>
            <person name="Waterman M."/>
            <person name="Westerman R."/>
            <person name="Wolfgruber T.K."/>
            <person name="Yang L."/>
            <person name="Yu Y."/>
            <person name="Zhang L."/>
            <person name="Zhou S."/>
            <person name="Zhu Q."/>
            <person name="Bennetzen J.L."/>
            <person name="Dawe R.K."/>
            <person name="Jiang J."/>
            <person name="Jiang N."/>
            <person name="Presting G.G."/>
            <person name="Wessler S.R."/>
            <person name="Aluru S."/>
            <person name="Martienssen R.A."/>
            <person name="Clifton S.W."/>
            <person name="McCombie W.R."/>
            <person name="Wing R.A."/>
            <person name="Wilson R.K."/>
        </authorList>
    </citation>
    <scope>NUCLEOTIDE SEQUENCE [LARGE SCALE GENOMIC DNA]</scope>
    <source>
        <strain evidence="5">cv. B73</strain>
    </source>
</reference>
<feature type="transmembrane region" description="Helical" evidence="2">
    <location>
        <begin position="41"/>
        <end position="62"/>
    </location>
</feature>
<keyword evidence="2" id="KW-1133">Transmembrane helix</keyword>
<evidence type="ECO:0000313" key="3">
    <source>
        <dbReference type="EMBL" id="AQK46794.1"/>
    </source>
</evidence>
<dbReference type="IntAct" id="A0A1D6JGE8">
    <property type="interactions" value="1"/>
</dbReference>
<keyword evidence="2" id="KW-0812">Transmembrane</keyword>
<evidence type="ECO:0000313" key="4">
    <source>
        <dbReference type="EnsemblPlants" id="Zm00001eb432570_P001"/>
    </source>
</evidence>
<reference evidence="4" key="4">
    <citation type="submission" date="2021-05" db="UniProtKB">
        <authorList>
            <consortium name="EnsemblPlants"/>
        </authorList>
    </citation>
    <scope>IDENTIFICATION</scope>
    <source>
        <strain evidence="4">cv. B73</strain>
    </source>
</reference>
<gene>
    <name evidence="3" type="ORF">ZEAMMB73_Zm00001d026500</name>
</gene>
<evidence type="ECO:0000313" key="5">
    <source>
        <dbReference type="Proteomes" id="UP000007305"/>
    </source>
</evidence>
<dbReference type="AlphaFoldDB" id="A0A1D6JGE8"/>
<dbReference type="Proteomes" id="UP000007305">
    <property type="component" value="Chromosome 10"/>
</dbReference>
<dbReference type="EMBL" id="CM000786">
    <property type="protein sequence ID" value="AQK46794.1"/>
    <property type="molecule type" value="Genomic_DNA"/>
</dbReference>
<evidence type="ECO:0000256" key="1">
    <source>
        <dbReference type="SAM" id="MobiDB-lite"/>
    </source>
</evidence>
<reference evidence="3" key="2">
    <citation type="submission" date="2015-12" db="EMBL/GenBank/DDBJ databases">
        <title>Update maize B73 reference genome by single molecule sequencing technologies.</title>
        <authorList>
            <consortium name="Maize Genome Sequencing Project"/>
            <person name="Ware D."/>
        </authorList>
    </citation>
    <scope>NUCLEOTIDE SEQUENCE</scope>
    <source>
        <tissue evidence="3">Seedling</tissue>
    </source>
</reference>
<dbReference type="OMA" id="SWRNEDE"/>
<feature type="compositionally biased region" description="Polar residues" evidence="1">
    <location>
        <begin position="100"/>
        <end position="111"/>
    </location>
</feature>
<organism evidence="3">
    <name type="scientific">Zea mays</name>
    <name type="common">Maize</name>
    <dbReference type="NCBI Taxonomy" id="4577"/>
    <lineage>
        <taxon>Eukaryota</taxon>
        <taxon>Viridiplantae</taxon>
        <taxon>Streptophyta</taxon>
        <taxon>Embryophyta</taxon>
        <taxon>Tracheophyta</taxon>
        <taxon>Spermatophyta</taxon>
        <taxon>Magnoliopsida</taxon>
        <taxon>Liliopsida</taxon>
        <taxon>Poales</taxon>
        <taxon>Poaceae</taxon>
        <taxon>PACMAD clade</taxon>
        <taxon>Panicoideae</taxon>
        <taxon>Andropogonodae</taxon>
        <taxon>Andropogoneae</taxon>
        <taxon>Tripsacinae</taxon>
        <taxon>Zea</taxon>
    </lineage>
</organism>
<accession>A0A3L6G7X5</accession>
<dbReference type="FunCoup" id="A0A1D6JGE8">
    <property type="interactions" value="1110"/>
</dbReference>
<dbReference type="OrthoDB" id="691572at2759"/>
<accession>A0A1D6JGE8</accession>
<keyword evidence="5" id="KW-1185">Reference proteome</keyword>